<keyword evidence="3" id="KW-0949">S-adenosyl-L-methionine</keyword>
<protein>
    <recommendedName>
        <fullName evidence="4">Methyltransferase type 12 domain-containing protein</fullName>
    </recommendedName>
</protein>
<dbReference type="PANTHER" id="PTHR43464:SF19">
    <property type="entry name" value="UBIQUINONE BIOSYNTHESIS O-METHYLTRANSFERASE, MITOCHONDRIAL"/>
    <property type="match status" value="1"/>
</dbReference>
<dbReference type="Gene3D" id="3.40.50.150">
    <property type="entry name" value="Vaccinia Virus protein VP39"/>
    <property type="match status" value="1"/>
</dbReference>
<dbReference type="InterPro" id="IPR013217">
    <property type="entry name" value="Methyltransf_12"/>
</dbReference>
<reference evidence="5 6" key="1">
    <citation type="submission" date="2018-06" db="EMBL/GenBank/DDBJ databases">
        <title>Sphaerisporangium craniellae sp. nov., isolated from a marine sponge in the South China Sea.</title>
        <authorList>
            <person name="Li L."/>
        </authorList>
    </citation>
    <scope>NUCLEOTIDE SEQUENCE [LARGE SCALE GENOMIC DNA]</scope>
    <source>
        <strain evidence="5 6">LHW63015</strain>
    </source>
</reference>
<comment type="caution">
    <text evidence="5">The sequence shown here is derived from an EMBL/GenBank/DDBJ whole genome shotgun (WGS) entry which is preliminary data.</text>
</comment>
<dbReference type="Proteomes" id="UP000253303">
    <property type="component" value="Unassembled WGS sequence"/>
</dbReference>
<accession>A0A366M5B4</accession>
<evidence type="ECO:0000256" key="2">
    <source>
        <dbReference type="ARBA" id="ARBA00022679"/>
    </source>
</evidence>
<gene>
    <name evidence="5" type="ORF">DP939_01670</name>
</gene>
<proteinExistence type="predicted"/>
<dbReference type="InterPro" id="IPR029063">
    <property type="entry name" value="SAM-dependent_MTases_sf"/>
</dbReference>
<evidence type="ECO:0000256" key="3">
    <source>
        <dbReference type="ARBA" id="ARBA00022691"/>
    </source>
</evidence>
<evidence type="ECO:0000256" key="1">
    <source>
        <dbReference type="ARBA" id="ARBA00022603"/>
    </source>
</evidence>
<dbReference type="AlphaFoldDB" id="A0A366M5B4"/>
<dbReference type="GO" id="GO:0008168">
    <property type="term" value="F:methyltransferase activity"/>
    <property type="evidence" value="ECO:0007669"/>
    <property type="project" value="UniProtKB-KW"/>
</dbReference>
<evidence type="ECO:0000259" key="4">
    <source>
        <dbReference type="Pfam" id="PF08242"/>
    </source>
</evidence>
<dbReference type="Pfam" id="PF08242">
    <property type="entry name" value="Methyltransf_12"/>
    <property type="match status" value="1"/>
</dbReference>
<dbReference type="CDD" id="cd02440">
    <property type="entry name" value="AdoMet_MTases"/>
    <property type="match status" value="1"/>
</dbReference>
<dbReference type="RefSeq" id="WP_113978006.1">
    <property type="nucleotide sequence ID" value="NZ_QMEY01000001.1"/>
</dbReference>
<name>A0A366M5B4_9ACTN</name>
<sequence length="213" mass="23643">MSAAGDALHRMVFGLLSMVPSRGQGRLLGRYFDWWHRNPDPWNYHGEPYEKYKHKRTIEVLPARPYARIIDVGCSEGTFTHLVAAAYPESETVGVDISRRALARAESGKDTSSARFLALDILNESPGGSFDLVFCAETLYYLGRSGRLRQASVRLAGLLAPGGLLVLTHPWPEARRLYRCLDADPALLRTAEHVDDGSGRPFAITIYQRQAAG</sequence>
<organism evidence="5 6">
    <name type="scientific">Spongiactinospora rosea</name>
    <dbReference type="NCBI Taxonomy" id="2248750"/>
    <lineage>
        <taxon>Bacteria</taxon>
        <taxon>Bacillati</taxon>
        <taxon>Actinomycetota</taxon>
        <taxon>Actinomycetes</taxon>
        <taxon>Streptosporangiales</taxon>
        <taxon>Streptosporangiaceae</taxon>
        <taxon>Spongiactinospora</taxon>
    </lineage>
</organism>
<dbReference type="OrthoDB" id="116799at2"/>
<dbReference type="PANTHER" id="PTHR43464">
    <property type="entry name" value="METHYLTRANSFERASE"/>
    <property type="match status" value="1"/>
</dbReference>
<dbReference type="SUPFAM" id="SSF53335">
    <property type="entry name" value="S-adenosyl-L-methionine-dependent methyltransferases"/>
    <property type="match status" value="1"/>
</dbReference>
<evidence type="ECO:0000313" key="5">
    <source>
        <dbReference type="EMBL" id="RBQ21448.1"/>
    </source>
</evidence>
<dbReference type="GO" id="GO:0032259">
    <property type="term" value="P:methylation"/>
    <property type="evidence" value="ECO:0007669"/>
    <property type="project" value="UniProtKB-KW"/>
</dbReference>
<keyword evidence="6" id="KW-1185">Reference proteome</keyword>
<feature type="domain" description="Methyltransferase type 12" evidence="4">
    <location>
        <begin position="70"/>
        <end position="165"/>
    </location>
</feature>
<evidence type="ECO:0000313" key="6">
    <source>
        <dbReference type="Proteomes" id="UP000253303"/>
    </source>
</evidence>
<dbReference type="EMBL" id="QMEY01000001">
    <property type="protein sequence ID" value="RBQ21448.1"/>
    <property type="molecule type" value="Genomic_DNA"/>
</dbReference>
<keyword evidence="1" id="KW-0489">Methyltransferase</keyword>
<keyword evidence="2" id="KW-0808">Transferase</keyword>